<evidence type="ECO:0000313" key="3">
    <source>
        <dbReference type="Proteomes" id="UP000198211"/>
    </source>
</evidence>
<name>A0A225UYF3_9STRA</name>
<proteinExistence type="predicted"/>
<dbReference type="EMBL" id="NBNE01009801">
    <property type="protein sequence ID" value="OWY98051.1"/>
    <property type="molecule type" value="Genomic_DNA"/>
</dbReference>
<reference evidence="3" key="1">
    <citation type="submission" date="2017-03" db="EMBL/GenBank/DDBJ databases">
        <title>Phytopthora megakarya and P. palmivora, two closely related causual agents of cacao black pod achieved similar genome size and gene model numbers by different mechanisms.</title>
        <authorList>
            <person name="Ali S."/>
            <person name="Shao J."/>
            <person name="Larry D.J."/>
            <person name="Kronmiller B."/>
            <person name="Shen D."/>
            <person name="Strem M.D."/>
            <person name="Melnick R.L."/>
            <person name="Guiltinan M.J."/>
            <person name="Tyler B.M."/>
            <person name="Meinhardt L.W."/>
            <person name="Bailey B.A."/>
        </authorList>
    </citation>
    <scope>NUCLEOTIDE SEQUENCE [LARGE SCALE GENOMIC DNA]</scope>
    <source>
        <strain evidence="3">zdho120</strain>
    </source>
</reference>
<evidence type="ECO:0000313" key="2">
    <source>
        <dbReference type="EMBL" id="OWY98051.1"/>
    </source>
</evidence>
<dbReference type="PANTHER" id="PTHR40781">
    <property type="match status" value="1"/>
</dbReference>
<dbReference type="PANTHER" id="PTHR40781:SF1">
    <property type="match status" value="1"/>
</dbReference>
<accession>A0A225UYF3</accession>
<organism evidence="2 3">
    <name type="scientific">Phytophthora megakarya</name>
    <dbReference type="NCBI Taxonomy" id="4795"/>
    <lineage>
        <taxon>Eukaryota</taxon>
        <taxon>Sar</taxon>
        <taxon>Stramenopiles</taxon>
        <taxon>Oomycota</taxon>
        <taxon>Peronosporomycetes</taxon>
        <taxon>Peronosporales</taxon>
        <taxon>Peronosporaceae</taxon>
        <taxon>Phytophthora</taxon>
    </lineage>
</organism>
<protein>
    <recommendedName>
        <fullName evidence="1">DUF7587 domain-containing protein</fullName>
    </recommendedName>
</protein>
<keyword evidence="3" id="KW-1185">Reference proteome</keyword>
<feature type="domain" description="DUF7587" evidence="1">
    <location>
        <begin position="36"/>
        <end position="137"/>
    </location>
</feature>
<sequence>MAARIVNQYQCYESEIPQRLYRVQYDGVWSLEARVQPSFRSKREFKRDVEDHLDWSNRNSTPFVSTFSSRRHAINWAHQRLDDGFRDVTVLQLDPWRVGPIFSVLNLVQDRTLQVYTDMPQHMYYDEYLVLDRIDESSRMREVFRYFGDGYDSEESDTAELTDYIGAMYVTNH</sequence>
<dbReference type="STRING" id="4795.A0A225UYF3"/>
<dbReference type="AlphaFoldDB" id="A0A225UYF3"/>
<evidence type="ECO:0000259" key="1">
    <source>
        <dbReference type="Pfam" id="PF24494"/>
    </source>
</evidence>
<comment type="caution">
    <text evidence="2">The sequence shown here is derived from an EMBL/GenBank/DDBJ whole genome shotgun (WGS) entry which is preliminary data.</text>
</comment>
<gene>
    <name evidence="2" type="ORF">PHMEG_00031285</name>
</gene>
<dbReference type="Proteomes" id="UP000198211">
    <property type="component" value="Unassembled WGS sequence"/>
</dbReference>
<dbReference type="InterPro" id="IPR056009">
    <property type="entry name" value="DUF7587"/>
</dbReference>
<dbReference type="OrthoDB" id="88561at2759"/>
<dbReference type="Pfam" id="PF24494">
    <property type="entry name" value="DUF7587"/>
    <property type="match status" value="1"/>
</dbReference>